<protein>
    <recommendedName>
        <fullName evidence="5">HTH lacI-type domain-containing protein</fullName>
    </recommendedName>
</protein>
<dbReference type="Gene3D" id="1.10.260.40">
    <property type="entry name" value="lambda repressor-like DNA-binding domains"/>
    <property type="match status" value="1"/>
</dbReference>
<evidence type="ECO:0000256" key="3">
    <source>
        <dbReference type="ARBA" id="ARBA00023125"/>
    </source>
</evidence>
<dbReference type="RefSeq" id="WP_015021203.1">
    <property type="nucleotide sequence ID" value="NZ_CP017696.1"/>
</dbReference>
<dbReference type="Pfam" id="PF00356">
    <property type="entry name" value="LacI"/>
    <property type="match status" value="1"/>
</dbReference>
<evidence type="ECO:0000313" key="8">
    <source>
        <dbReference type="Proteomes" id="UP000224056"/>
    </source>
</evidence>
<evidence type="ECO:0000256" key="4">
    <source>
        <dbReference type="ARBA" id="ARBA00023163"/>
    </source>
</evidence>
<dbReference type="GO" id="GO:0000976">
    <property type="term" value="F:transcription cis-regulatory region binding"/>
    <property type="evidence" value="ECO:0007669"/>
    <property type="project" value="TreeGrafter"/>
</dbReference>
<accession>A0AAD0A8U0</accession>
<evidence type="ECO:0000256" key="1">
    <source>
        <dbReference type="ARBA" id="ARBA00022491"/>
    </source>
</evidence>
<dbReference type="InterPro" id="IPR010982">
    <property type="entry name" value="Lambda_DNA-bd_dom_sf"/>
</dbReference>
<dbReference type="InterPro" id="IPR000843">
    <property type="entry name" value="HTH_LacI"/>
</dbReference>
<sequence length="360" mass="39161">MAQHANDKRVTLQQVADDAGVSKSAASFALTGRTDQRISQVTIARVKAAANKLGYHPNLAAKTLRTGTSDTVALVSDFVATTSVANEMVAGVLNELRVHSKFLYTVDTEGRPKAEKHLIQTLLDRQVDGVLYASMFTREIPVSAISDLSNITGQMPLVLLNCLSSHPTKISAVVPDEYNAGRMAADVLIKAGHGQRIGFMGQFPPEVTGGVQWHGWHPWALEQRLLGIRDRLAESNFKLMKIYESDEWDVRSGRAVARKLLASKEDLPSAIICVNDSMAFGLMQILQLNGFSVPRDISLISFDGSEWAKACIPSLTTICLPQREMGRSAVRLMLSQKSGVTKHVPMPLSVGGTVARPSSR</sequence>
<dbReference type="Proteomes" id="UP000224056">
    <property type="component" value="Chromosome"/>
</dbReference>
<dbReference type="PROSITE" id="PS50932">
    <property type="entry name" value="HTH_LACI_2"/>
    <property type="match status" value="1"/>
</dbReference>
<evidence type="ECO:0000256" key="2">
    <source>
        <dbReference type="ARBA" id="ARBA00023015"/>
    </source>
</evidence>
<dbReference type="SUPFAM" id="SSF47413">
    <property type="entry name" value="lambda repressor-like DNA-binding domains"/>
    <property type="match status" value="1"/>
</dbReference>
<name>A0AAD0A8U0_9BIFI</name>
<dbReference type="CDD" id="cd06288">
    <property type="entry name" value="PBP1_sucrose_transcription_regulator"/>
    <property type="match status" value="1"/>
</dbReference>
<dbReference type="GeneID" id="93051443"/>
<dbReference type="Gene3D" id="3.40.50.2300">
    <property type="match status" value="2"/>
</dbReference>
<dbReference type="AlphaFoldDB" id="A0AAD0A8U0"/>
<dbReference type="SUPFAM" id="SSF53822">
    <property type="entry name" value="Periplasmic binding protein-like I"/>
    <property type="match status" value="1"/>
</dbReference>
<evidence type="ECO:0000259" key="5">
    <source>
        <dbReference type="PROSITE" id="PS50932"/>
    </source>
</evidence>
<dbReference type="PANTHER" id="PTHR30146">
    <property type="entry name" value="LACI-RELATED TRANSCRIPTIONAL REPRESSOR"/>
    <property type="match status" value="1"/>
</dbReference>
<dbReference type="EMBL" id="CP017696">
    <property type="protein sequence ID" value="ATO42160.1"/>
    <property type="molecule type" value="Genomic_DNA"/>
</dbReference>
<feature type="domain" description="HTH lacI-type" evidence="5">
    <location>
        <begin position="10"/>
        <end position="66"/>
    </location>
</feature>
<dbReference type="PANTHER" id="PTHR30146:SF148">
    <property type="entry name" value="HTH-TYPE TRANSCRIPTIONAL REPRESSOR PURR-RELATED"/>
    <property type="match status" value="1"/>
</dbReference>
<gene>
    <name evidence="6" type="ORF">BA20089_00045</name>
    <name evidence="7" type="ORF">BA20089_08645</name>
</gene>
<keyword evidence="1" id="KW-0678">Repressor</keyword>
<dbReference type="GO" id="GO:0003700">
    <property type="term" value="F:DNA-binding transcription factor activity"/>
    <property type="evidence" value="ECO:0007669"/>
    <property type="project" value="TreeGrafter"/>
</dbReference>
<dbReference type="InterPro" id="IPR028082">
    <property type="entry name" value="Peripla_BP_I"/>
</dbReference>
<keyword evidence="2" id="KW-0805">Transcription regulation</keyword>
<dbReference type="InterPro" id="IPR046335">
    <property type="entry name" value="LacI/GalR-like_sensor"/>
</dbReference>
<proteinExistence type="predicted"/>
<organism evidence="6 8">
    <name type="scientific">Bifidobacterium asteroides DSM 20089</name>
    <dbReference type="NCBI Taxonomy" id="1437594"/>
    <lineage>
        <taxon>Bacteria</taxon>
        <taxon>Bacillati</taxon>
        <taxon>Actinomycetota</taxon>
        <taxon>Actinomycetes</taxon>
        <taxon>Bifidobacteriales</taxon>
        <taxon>Bifidobacteriaceae</taxon>
        <taxon>Bifidobacterium</taxon>
    </lineage>
</organism>
<reference evidence="6 8" key="1">
    <citation type="submission" date="2016-10" db="EMBL/GenBank/DDBJ databases">
        <title>The whole genome sequencing and assembly of B. asteroides DSM 20089 strain.</title>
        <authorList>
            <person name="Lee Y.-J."/>
            <person name="Park M.-K."/>
            <person name="Yi H."/>
            <person name="Bahn Y.-S."/>
            <person name="Kim J.F."/>
            <person name="Lee D.-W."/>
        </authorList>
    </citation>
    <scope>NUCLEOTIDE SEQUENCE [LARGE SCALE GENOMIC DNA]</scope>
    <source>
        <strain evidence="6 8">DSM 20089</strain>
    </source>
</reference>
<evidence type="ECO:0000313" key="7">
    <source>
        <dbReference type="EMBL" id="ATO42160.1"/>
    </source>
</evidence>
<dbReference type="EMBL" id="CP017696">
    <property type="protein sequence ID" value="ATO40754.1"/>
    <property type="molecule type" value="Genomic_DNA"/>
</dbReference>
<dbReference type="SMART" id="SM00354">
    <property type="entry name" value="HTH_LACI"/>
    <property type="match status" value="1"/>
</dbReference>
<dbReference type="Pfam" id="PF13377">
    <property type="entry name" value="Peripla_BP_3"/>
    <property type="match status" value="1"/>
</dbReference>
<evidence type="ECO:0000313" key="6">
    <source>
        <dbReference type="EMBL" id="ATO40754.1"/>
    </source>
</evidence>
<keyword evidence="3" id="KW-0238">DNA-binding</keyword>
<keyword evidence="4" id="KW-0804">Transcription</keyword>